<dbReference type="GO" id="GO:0030170">
    <property type="term" value="F:pyridoxal phosphate binding"/>
    <property type="evidence" value="ECO:0007669"/>
    <property type="project" value="UniProtKB-UniRule"/>
</dbReference>
<evidence type="ECO:0000256" key="2">
    <source>
        <dbReference type="HAMAP-Rule" id="MF_02087"/>
    </source>
</evidence>
<dbReference type="AlphaFoldDB" id="A0A7V8SZC5"/>
<dbReference type="Gene3D" id="3.20.20.10">
    <property type="entry name" value="Alanine racemase"/>
    <property type="match status" value="1"/>
</dbReference>
<accession>A0A7V8SZC5</accession>
<dbReference type="InterPro" id="IPR001608">
    <property type="entry name" value="Ala_racemase_N"/>
</dbReference>
<proteinExistence type="inferred from homology"/>
<gene>
    <name evidence="6" type="ORF">HRJ53_23555</name>
</gene>
<evidence type="ECO:0000313" key="6">
    <source>
        <dbReference type="EMBL" id="MBA0087973.1"/>
    </source>
</evidence>
<feature type="domain" description="Alanine racemase N-terminal" evidence="5">
    <location>
        <begin position="23"/>
        <end position="231"/>
    </location>
</feature>
<evidence type="ECO:0000256" key="4">
    <source>
        <dbReference type="RuleBase" id="RU004514"/>
    </source>
</evidence>
<sequence>MAKPSIRENFLRIQERIAAAASRVGRRSEDITFIGVSKSHPAIAVQEAFQAGVRHFGENRVQEWEVKCVGTNNLAATWHLIGHLQSNKAAKAAKLFHTVDSLDDLALAQKLDRARTAPGFSAKLRVLIEVRVAQEETKSGAEIAALPELAEKIAALPQLELTGLMCIPPYLLDAAQVRPYFRRLRELRDELLGKLGMPLPVLSMGMSHDFEVAIEEGATEVRVGTALFGGRTALPAEH</sequence>
<dbReference type="PIRSF" id="PIRSF004848">
    <property type="entry name" value="YBL036c_PLPDEIII"/>
    <property type="match status" value="1"/>
</dbReference>
<dbReference type="PANTHER" id="PTHR10146">
    <property type="entry name" value="PROLINE SYNTHETASE CO-TRANSCRIBED BACTERIAL HOMOLOG PROTEIN"/>
    <property type="match status" value="1"/>
</dbReference>
<dbReference type="SUPFAM" id="SSF51419">
    <property type="entry name" value="PLP-binding barrel"/>
    <property type="match status" value="1"/>
</dbReference>
<evidence type="ECO:0000256" key="3">
    <source>
        <dbReference type="PIRSR" id="PIRSR004848-1"/>
    </source>
</evidence>
<evidence type="ECO:0000256" key="1">
    <source>
        <dbReference type="ARBA" id="ARBA00022898"/>
    </source>
</evidence>
<evidence type="ECO:0000259" key="5">
    <source>
        <dbReference type="Pfam" id="PF01168"/>
    </source>
</evidence>
<comment type="cofactor">
    <cofactor evidence="3">
        <name>pyridoxal 5'-phosphate</name>
        <dbReference type="ChEBI" id="CHEBI:597326"/>
    </cofactor>
</comment>
<dbReference type="HAMAP" id="MF_02087">
    <property type="entry name" value="PLP_homeostasis"/>
    <property type="match status" value="1"/>
</dbReference>
<keyword evidence="1 2" id="KW-0663">Pyridoxal phosphate</keyword>
<comment type="function">
    <text evidence="2">Pyridoxal 5'-phosphate (PLP)-binding protein, which is involved in PLP homeostasis.</text>
</comment>
<reference evidence="6" key="1">
    <citation type="submission" date="2020-06" db="EMBL/GenBank/DDBJ databases">
        <title>Legume-microbial interactions unlock mineral nutrients during tropical forest succession.</title>
        <authorList>
            <person name="Epihov D.Z."/>
        </authorList>
    </citation>
    <scope>NUCLEOTIDE SEQUENCE [LARGE SCALE GENOMIC DNA]</scope>
    <source>
        <strain evidence="6">Pan2503</strain>
    </source>
</reference>
<dbReference type="CDD" id="cd00635">
    <property type="entry name" value="PLPDE_III_YBL036c_like"/>
    <property type="match status" value="1"/>
</dbReference>
<protein>
    <recommendedName>
        <fullName evidence="2">Pyridoxal phosphate homeostasis protein</fullName>
        <shortName evidence="2">PLP homeostasis protein</shortName>
    </recommendedName>
</protein>
<dbReference type="InterPro" id="IPR011078">
    <property type="entry name" value="PyrdxlP_homeostasis"/>
</dbReference>
<name>A0A7V8SZC5_9BACT</name>
<dbReference type="NCBIfam" id="TIGR00044">
    <property type="entry name" value="YggS family pyridoxal phosphate-dependent enzyme"/>
    <property type="match status" value="1"/>
</dbReference>
<feature type="modified residue" description="N6-(pyridoxal phosphate)lysine" evidence="2 3">
    <location>
        <position position="38"/>
    </location>
</feature>
<dbReference type="Pfam" id="PF01168">
    <property type="entry name" value="Ala_racemase_N"/>
    <property type="match status" value="1"/>
</dbReference>
<dbReference type="EMBL" id="JACDQQ010002271">
    <property type="protein sequence ID" value="MBA0087973.1"/>
    <property type="molecule type" value="Genomic_DNA"/>
</dbReference>
<dbReference type="InterPro" id="IPR029066">
    <property type="entry name" value="PLP-binding_barrel"/>
</dbReference>
<evidence type="ECO:0000313" key="7">
    <source>
        <dbReference type="Proteomes" id="UP000567293"/>
    </source>
</evidence>
<comment type="similarity">
    <text evidence="2 4">Belongs to the pyridoxal phosphate-binding protein YggS/PROSC family.</text>
</comment>
<dbReference type="Proteomes" id="UP000567293">
    <property type="component" value="Unassembled WGS sequence"/>
</dbReference>
<dbReference type="PANTHER" id="PTHR10146:SF14">
    <property type="entry name" value="PYRIDOXAL PHOSPHATE HOMEOSTASIS PROTEIN"/>
    <property type="match status" value="1"/>
</dbReference>
<comment type="caution">
    <text evidence="6">The sequence shown here is derived from an EMBL/GenBank/DDBJ whole genome shotgun (WGS) entry which is preliminary data.</text>
</comment>
<organism evidence="6 7">
    <name type="scientific">Candidatus Acidiferrum panamense</name>
    <dbReference type="NCBI Taxonomy" id="2741543"/>
    <lineage>
        <taxon>Bacteria</taxon>
        <taxon>Pseudomonadati</taxon>
        <taxon>Acidobacteriota</taxon>
        <taxon>Terriglobia</taxon>
        <taxon>Candidatus Acidiferrales</taxon>
        <taxon>Candidatus Acidiferrum</taxon>
    </lineage>
</organism>
<keyword evidence="7" id="KW-1185">Reference proteome</keyword>